<dbReference type="GO" id="GO:0046279">
    <property type="term" value="P:3,4-dihydroxybenzoate biosynthetic process"/>
    <property type="evidence" value="ECO:0007669"/>
    <property type="project" value="UniProtKB-ARBA"/>
</dbReference>
<evidence type="ECO:0000256" key="2">
    <source>
        <dbReference type="ARBA" id="ARBA00012060"/>
    </source>
</evidence>
<dbReference type="Gene3D" id="3.20.20.70">
    <property type="entry name" value="Aldolase class I"/>
    <property type="match status" value="1"/>
</dbReference>
<gene>
    <name evidence="5" type="ordered locus">PTO0596</name>
</gene>
<evidence type="ECO:0000256" key="3">
    <source>
        <dbReference type="ARBA" id="ARBA00023239"/>
    </source>
</evidence>
<dbReference type="Proteomes" id="UP000000438">
    <property type="component" value="Chromosome"/>
</dbReference>
<dbReference type="PANTHER" id="PTHR43699">
    <property type="entry name" value="3-DEHYDROQUINATE DEHYDRATASE"/>
    <property type="match status" value="1"/>
</dbReference>
<dbReference type="KEGG" id="pto:PTO0596"/>
<dbReference type="PaxDb" id="263820-PTO0596"/>
<dbReference type="InterPro" id="IPR013785">
    <property type="entry name" value="Aldolase_TIM"/>
</dbReference>
<reference evidence="5 6" key="1">
    <citation type="journal article" date="2004" name="Proc. Natl. Acad. Sci. U.S.A.">
        <title>Genome sequence of Picrophilus torridus and its implications for life around pH 0.</title>
        <authorList>
            <person name="Futterer O."/>
            <person name="Angelov A."/>
            <person name="Liesegang H."/>
            <person name="Gottschalk G."/>
            <person name="Schleper C."/>
            <person name="Schepers B."/>
            <person name="Dock C."/>
            <person name="Antranikian G."/>
            <person name="Liebl W."/>
        </authorList>
    </citation>
    <scope>NUCLEOTIDE SEQUENCE [LARGE SCALE GENOMIC DNA]</scope>
    <source>
        <strain evidence="6">ATCC 700027 / DSM 9790 / JCM 10055 / NBRC 100828</strain>
    </source>
</reference>
<dbReference type="EC" id="4.2.1.10" evidence="2"/>
<protein>
    <recommendedName>
        <fullName evidence="2">3-dehydroquinate dehydratase</fullName>
        <ecNumber evidence="2">4.2.1.10</ecNumber>
    </recommendedName>
</protein>
<sequence>MQPLIVESIYFKDIKEMKDRFKFNKNNVYELRYDLFHDHSIESLPGILSYLNDNSIKYIFTCRLGVDYYKIADDYNPWMMDLDINMEFRPRNSMLMVSYHGNNNDNVPAIFTIMNEKNPDYYKIALNYNDNKKFVDDLQYLLMKKDEKYKIVFIPMGRGNEALRIFSGFILSEIVYARYINESAPGQIKRDEYESFYIKYGKR</sequence>
<evidence type="ECO:0000256" key="4">
    <source>
        <dbReference type="ARBA" id="ARBA00023270"/>
    </source>
</evidence>
<dbReference type="InterPro" id="IPR001381">
    <property type="entry name" value="DHquinase_I"/>
</dbReference>
<dbReference type="AlphaFoldDB" id="Q6L1H1"/>
<dbReference type="RefSeq" id="WP_011177397.1">
    <property type="nucleotide sequence ID" value="NC_005877.1"/>
</dbReference>
<dbReference type="HOGENOM" id="CLU_1207579_0_0_2"/>
<dbReference type="eggNOG" id="arCOG02097">
    <property type="taxonomic scope" value="Archaea"/>
</dbReference>
<evidence type="ECO:0000313" key="5">
    <source>
        <dbReference type="EMBL" id="AAT43181.1"/>
    </source>
</evidence>
<dbReference type="SUPFAM" id="SSF51569">
    <property type="entry name" value="Aldolase"/>
    <property type="match status" value="1"/>
</dbReference>
<dbReference type="NCBIfam" id="NF002321">
    <property type="entry name" value="PRK01261.1"/>
    <property type="match status" value="1"/>
</dbReference>
<dbReference type="Pfam" id="PF01487">
    <property type="entry name" value="DHquinase_I"/>
    <property type="match status" value="1"/>
</dbReference>
<name>Q6L1H1_PICTO</name>
<keyword evidence="4" id="KW-0704">Schiff base</keyword>
<evidence type="ECO:0000256" key="1">
    <source>
        <dbReference type="ARBA" id="ARBA00001864"/>
    </source>
</evidence>
<dbReference type="EMBL" id="AE017261">
    <property type="protein sequence ID" value="AAT43181.1"/>
    <property type="molecule type" value="Genomic_DNA"/>
</dbReference>
<dbReference type="OrthoDB" id="57546at2157"/>
<keyword evidence="3 5" id="KW-0456">Lyase</keyword>
<proteinExistence type="predicted"/>
<dbReference type="InParanoid" id="Q6L1H1"/>
<dbReference type="InterPro" id="IPR050146">
    <property type="entry name" value="Type-I_3-dehydroquinase"/>
</dbReference>
<evidence type="ECO:0000313" key="6">
    <source>
        <dbReference type="Proteomes" id="UP000000438"/>
    </source>
</evidence>
<organism evidence="5 6">
    <name type="scientific">Picrophilus torridus (strain ATCC 700027 / DSM 9790 / JCM 10055 / NBRC 100828 / KAW 2/3)</name>
    <dbReference type="NCBI Taxonomy" id="1122961"/>
    <lineage>
        <taxon>Archaea</taxon>
        <taxon>Methanobacteriati</taxon>
        <taxon>Thermoplasmatota</taxon>
        <taxon>Thermoplasmata</taxon>
        <taxon>Thermoplasmatales</taxon>
        <taxon>Picrophilaceae</taxon>
        <taxon>Picrophilus</taxon>
    </lineage>
</organism>
<dbReference type="PANTHER" id="PTHR43699:SF1">
    <property type="entry name" value="3-DEHYDROQUINATE DEHYDRATASE"/>
    <property type="match status" value="1"/>
</dbReference>
<accession>Q6L1H1</accession>
<dbReference type="GeneID" id="2844938"/>
<dbReference type="STRING" id="263820.PTO0596"/>
<dbReference type="CDD" id="cd00502">
    <property type="entry name" value="DHQase_I"/>
    <property type="match status" value="1"/>
</dbReference>
<comment type="catalytic activity">
    <reaction evidence="1">
        <text>3-dehydroquinate = 3-dehydroshikimate + H2O</text>
        <dbReference type="Rhea" id="RHEA:21096"/>
        <dbReference type="ChEBI" id="CHEBI:15377"/>
        <dbReference type="ChEBI" id="CHEBI:16630"/>
        <dbReference type="ChEBI" id="CHEBI:32364"/>
        <dbReference type="EC" id="4.2.1.10"/>
    </reaction>
</comment>
<dbReference type="GO" id="GO:0003855">
    <property type="term" value="F:3-dehydroquinate dehydratase activity"/>
    <property type="evidence" value="ECO:0007669"/>
    <property type="project" value="UniProtKB-EC"/>
</dbReference>
<dbReference type="FunCoup" id="Q6L1H1">
    <property type="interactions" value="73"/>
</dbReference>